<dbReference type="PRINTS" id="PR00508">
    <property type="entry name" value="S21N4MTFRASE"/>
</dbReference>
<feature type="domain" description="DNA methylase N-4/N-6" evidence="6">
    <location>
        <begin position="148"/>
        <end position="280"/>
    </location>
</feature>
<keyword evidence="2 7" id="KW-0489">Methyltransferase</keyword>
<dbReference type="GO" id="GO:0003677">
    <property type="term" value="F:DNA binding"/>
    <property type="evidence" value="ECO:0007669"/>
    <property type="project" value="InterPro"/>
</dbReference>
<proteinExistence type="inferred from homology"/>
<evidence type="ECO:0000313" key="8">
    <source>
        <dbReference type="Proteomes" id="UP000239430"/>
    </source>
</evidence>
<dbReference type="GO" id="GO:0009007">
    <property type="term" value="F:site-specific DNA-methyltransferase (adenine-specific) activity"/>
    <property type="evidence" value="ECO:0007669"/>
    <property type="project" value="TreeGrafter"/>
</dbReference>
<dbReference type="GO" id="GO:0009307">
    <property type="term" value="P:DNA restriction-modification system"/>
    <property type="evidence" value="ECO:0007669"/>
    <property type="project" value="UniProtKB-KW"/>
</dbReference>
<evidence type="ECO:0000256" key="5">
    <source>
        <dbReference type="RuleBase" id="RU362026"/>
    </source>
</evidence>
<dbReference type="GO" id="GO:0005737">
    <property type="term" value="C:cytoplasm"/>
    <property type="evidence" value="ECO:0007669"/>
    <property type="project" value="TreeGrafter"/>
</dbReference>
<keyword evidence="4" id="KW-0680">Restriction system</keyword>
<evidence type="ECO:0000313" key="7">
    <source>
        <dbReference type="EMBL" id="PRR72182.1"/>
    </source>
</evidence>
<evidence type="ECO:0000259" key="6">
    <source>
        <dbReference type="Pfam" id="PF01555"/>
    </source>
</evidence>
<dbReference type="GO" id="GO:0032259">
    <property type="term" value="P:methylation"/>
    <property type="evidence" value="ECO:0007669"/>
    <property type="project" value="UniProtKB-KW"/>
</dbReference>
<name>A0A9X7J2T4_9FIRM</name>
<dbReference type="Gene3D" id="3.40.50.150">
    <property type="entry name" value="Vaccinia Virus protein VP39"/>
    <property type="match status" value="2"/>
</dbReference>
<dbReference type="EMBL" id="PVXL01000046">
    <property type="protein sequence ID" value="PRR72182.1"/>
    <property type="molecule type" value="Genomic_DNA"/>
</dbReference>
<dbReference type="AlphaFoldDB" id="A0A9X7J2T4"/>
<accession>A0A9X7J2T4</accession>
<organism evidence="7 8">
    <name type="scientific">Neomoorella stamsii</name>
    <dbReference type="NCBI Taxonomy" id="1266720"/>
    <lineage>
        <taxon>Bacteria</taxon>
        <taxon>Bacillati</taxon>
        <taxon>Bacillota</taxon>
        <taxon>Clostridia</taxon>
        <taxon>Neomoorellales</taxon>
        <taxon>Neomoorellaceae</taxon>
        <taxon>Neomoorella</taxon>
    </lineage>
</organism>
<reference evidence="7 8" key="1">
    <citation type="submission" date="2018-03" db="EMBL/GenBank/DDBJ databases">
        <title>Genome sequence of Moorella stamsii DSM 26217.</title>
        <authorList>
            <person name="Poehlein A."/>
            <person name="Daniel R."/>
        </authorList>
    </citation>
    <scope>NUCLEOTIDE SEQUENCE [LARGE SCALE GENOMIC DNA]</scope>
    <source>
        <strain evidence="8">DSM 26217</strain>
    </source>
</reference>
<keyword evidence="3" id="KW-0808">Transferase</keyword>
<dbReference type="GO" id="GO:0008170">
    <property type="term" value="F:N-methyltransferase activity"/>
    <property type="evidence" value="ECO:0007669"/>
    <property type="project" value="InterPro"/>
</dbReference>
<dbReference type="Proteomes" id="UP000239430">
    <property type="component" value="Unassembled WGS sequence"/>
</dbReference>
<evidence type="ECO:0000256" key="3">
    <source>
        <dbReference type="ARBA" id="ARBA00022679"/>
    </source>
</evidence>
<evidence type="ECO:0000256" key="1">
    <source>
        <dbReference type="ARBA" id="ARBA00006594"/>
    </source>
</evidence>
<dbReference type="InterPro" id="IPR002941">
    <property type="entry name" value="DNA_methylase_N4/N6"/>
</dbReference>
<evidence type="ECO:0000256" key="4">
    <source>
        <dbReference type="ARBA" id="ARBA00022747"/>
    </source>
</evidence>
<dbReference type="Pfam" id="PF01555">
    <property type="entry name" value="N6_N4_Mtase"/>
    <property type="match status" value="2"/>
</dbReference>
<protein>
    <recommendedName>
        <fullName evidence="5">Methyltransferase</fullName>
        <ecNumber evidence="5">2.1.1.-</ecNumber>
    </recommendedName>
</protein>
<feature type="domain" description="DNA methylase N-4/N-6" evidence="6">
    <location>
        <begin position="30"/>
        <end position="97"/>
    </location>
</feature>
<gene>
    <name evidence="7" type="ORF">MOST_18930</name>
</gene>
<keyword evidence="8" id="KW-1185">Reference proteome</keyword>
<dbReference type="RefSeq" id="WP_054938338.1">
    <property type="nucleotide sequence ID" value="NZ_PVXL01000046.1"/>
</dbReference>
<comment type="similarity">
    <text evidence="1 5">Belongs to the N(4)/N(6)-methyltransferase family.</text>
</comment>
<dbReference type="InterPro" id="IPR029063">
    <property type="entry name" value="SAM-dependent_MTases_sf"/>
</dbReference>
<dbReference type="PANTHER" id="PTHR13370">
    <property type="entry name" value="RNA METHYLASE-RELATED"/>
    <property type="match status" value="1"/>
</dbReference>
<dbReference type="EC" id="2.1.1.-" evidence="5"/>
<dbReference type="InterPro" id="IPR001091">
    <property type="entry name" value="RM_Methyltransferase"/>
</dbReference>
<dbReference type="SUPFAM" id="SSF53335">
    <property type="entry name" value="S-adenosyl-L-methionine-dependent methyltransferases"/>
    <property type="match status" value="2"/>
</dbReference>
<dbReference type="PROSITE" id="PS00092">
    <property type="entry name" value="N6_MTASE"/>
    <property type="match status" value="1"/>
</dbReference>
<evidence type="ECO:0000256" key="2">
    <source>
        <dbReference type="ARBA" id="ARBA00022603"/>
    </source>
</evidence>
<dbReference type="PANTHER" id="PTHR13370:SF3">
    <property type="entry name" value="TRNA (GUANINE(10)-N2)-METHYLTRANSFERASE HOMOLOG"/>
    <property type="match status" value="1"/>
</dbReference>
<comment type="caution">
    <text evidence="7">The sequence shown here is derived from an EMBL/GenBank/DDBJ whole genome shotgun (WGS) entry which is preliminary data.</text>
</comment>
<sequence length="281" mass="31429">MTGKLQNPLNDLDGREWLYWTDTLYITTYPPDATHPLRKQHGAMKPPEVMAEIVRFFTKKGELVLDPFAGVGGTLLGAALAGRPSLGFELDPRWVAIYRAIQRDFVIENGVIRRREGAVAGGEPLTGEMREGDCLCLLKELPAESIPAVITDPPYGINHGATGFSKETNFNMLSPLLENDLGQAPDLASFLGRLQEIGQEIRRVLMPGRYLVMLVGDRYQQGEYVPLGFLVAQAMREIGFKFKGVKIWSNKATRRHLKPYAVKSVFVPNITHQNILILRKE</sequence>
<dbReference type="InterPro" id="IPR002052">
    <property type="entry name" value="DNA_methylase_N6_adenine_CS"/>
</dbReference>